<feature type="compositionally biased region" description="Basic and acidic residues" evidence="6">
    <location>
        <begin position="97"/>
        <end position="116"/>
    </location>
</feature>
<keyword evidence="9" id="KW-1185">Reference proteome</keyword>
<evidence type="ECO:0000256" key="2">
    <source>
        <dbReference type="ARBA" id="ARBA00023125"/>
    </source>
</evidence>
<gene>
    <name evidence="8" type="ORF">X801_09921</name>
</gene>
<evidence type="ECO:0000256" key="4">
    <source>
        <dbReference type="PROSITE-ProRule" id="PRU00108"/>
    </source>
</evidence>
<accession>A0A1S8WIL7</accession>
<dbReference type="Proteomes" id="UP000243686">
    <property type="component" value="Unassembled WGS sequence"/>
</dbReference>
<dbReference type="PANTHER" id="PTHR24333">
    <property type="entry name" value="HOMEO BOX HB9 LIKE A-RELATED"/>
    <property type="match status" value="1"/>
</dbReference>
<evidence type="ECO:0000256" key="1">
    <source>
        <dbReference type="ARBA" id="ARBA00004123"/>
    </source>
</evidence>
<feature type="domain" description="Homeobox" evidence="7">
    <location>
        <begin position="138"/>
        <end position="191"/>
    </location>
</feature>
<comment type="subcellular location">
    <subcellularLocation>
        <location evidence="1 4 5">Nucleus</location>
    </subcellularLocation>
</comment>
<evidence type="ECO:0000259" key="7">
    <source>
        <dbReference type="PROSITE" id="PS50071"/>
    </source>
</evidence>
<dbReference type="GO" id="GO:0003677">
    <property type="term" value="F:DNA binding"/>
    <property type="evidence" value="ECO:0007669"/>
    <property type="project" value="UniProtKB-UniRule"/>
</dbReference>
<reference evidence="8 9" key="1">
    <citation type="submission" date="2015-03" db="EMBL/GenBank/DDBJ databases">
        <title>Draft genome of the nematode, Opisthorchis viverrini.</title>
        <authorList>
            <person name="Mitreva M."/>
        </authorList>
    </citation>
    <scope>NUCLEOTIDE SEQUENCE [LARGE SCALE GENOMIC DNA]</scope>
    <source>
        <strain evidence="8">Khon Kaen</strain>
    </source>
</reference>
<dbReference type="InterPro" id="IPR050848">
    <property type="entry name" value="Homeobox_TF"/>
</dbReference>
<dbReference type="SMART" id="SM00389">
    <property type="entry name" value="HOX"/>
    <property type="match status" value="1"/>
</dbReference>
<name>A0A1S8WIL7_OPIVI</name>
<dbReference type="Pfam" id="PF00046">
    <property type="entry name" value="Homeodomain"/>
    <property type="match status" value="1"/>
</dbReference>
<organism evidence="8 9">
    <name type="scientific">Opisthorchis viverrini</name>
    <name type="common">Southeast Asian liver fluke</name>
    <dbReference type="NCBI Taxonomy" id="6198"/>
    <lineage>
        <taxon>Eukaryota</taxon>
        <taxon>Metazoa</taxon>
        <taxon>Spiralia</taxon>
        <taxon>Lophotrochozoa</taxon>
        <taxon>Platyhelminthes</taxon>
        <taxon>Trematoda</taxon>
        <taxon>Digenea</taxon>
        <taxon>Opisthorchiida</taxon>
        <taxon>Opisthorchiata</taxon>
        <taxon>Opisthorchiidae</taxon>
        <taxon>Opisthorchis</taxon>
    </lineage>
</organism>
<keyword evidence="3 4" id="KW-0371">Homeobox</keyword>
<dbReference type="PANTHER" id="PTHR24333:SF5">
    <property type="entry name" value="VENT HOMEOBOX"/>
    <property type="match status" value="1"/>
</dbReference>
<dbReference type="SUPFAM" id="SSF46689">
    <property type="entry name" value="Homeodomain-like"/>
    <property type="match status" value="1"/>
</dbReference>
<sequence length="191" mass="21814">MVVDILHEDSKTLLFKSREQNRSQVKQHMVCECDNEFQQSDHIPSMAMDDCDARTFTELAHFCAEKITDVSTVSPGTESWTARPTESSQPQILRSIPENRDNSPSESRSKPSESHQKNCSTKSHFESPCGLSVGSKGKKNRKARTAFTDQQLSELEHSFDRQKYLAVQDRMELAARLGLSDMQVKTWYQNR</sequence>
<dbReference type="InterPro" id="IPR001356">
    <property type="entry name" value="HD"/>
</dbReference>
<evidence type="ECO:0000256" key="5">
    <source>
        <dbReference type="RuleBase" id="RU000682"/>
    </source>
</evidence>
<feature type="compositionally biased region" description="Polar residues" evidence="6">
    <location>
        <begin position="73"/>
        <end position="92"/>
    </location>
</feature>
<feature type="non-terminal residue" evidence="8">
    <location>
        <position position="191"/>
    </location>
</feature>
<dbReference type="AlphaFoldDB" id="A0A1S8WIL7"/>
<evidence type="ECO:0000313" key="8">
    <source>
        <dbReference type="EMBL" id="OON14288.1"/>
    </source>
</evidence>
<dbReference type="InterPro" id="IPR000047">
    <property type="entry name" value="HTH_motif"/>
</dbReference>
<feature type="region of interest" description="Disordered" evidence="6">
    <location>
        <begin position="73"/>
        <end position="145"/>
    </location>
</feature>
<dbReference type="GO" id="GO:0005634">
    <property type="term" value="C:nucleus"/>
    <property type="evidence" value="ECO:0007669"/>
    <property type="project" value="UniProtKB-SubCell"/>
</dbReference>
<dbReference type="PRINTS" id="PR00031">
    <property type="entry name" value="HTHREPRESSR"/>
</dbReference>
<evidence type="ECO:0000313" key="9">
    <source>
        <dbReference type="Proteomes" id="UP000243686"/>
    </source>
</evidence>
<proteinExistence type="predicted"/>
<protein>
    <submittedName>
        <fullName evidence="8">Homeobox domain protein</fullName>
    </submittedName>
</protein>
<keyword evidence="4 5" id="KW-0539">Nucleus</keyword>
<dbReference type="Gene3D" id="1.10.10.60">
    <property type="entry name" value="Homeodomain-like"/>
    <property type="match status" value="1"/>
</dbReference>
<keyword evidence="2 4" id="KW-0238">DNA-binding</keyword>
<dbReference type="PROSITE" id="PS50071">
    <property type="entry name" value="HOMEOBOX_2"/>
    <property type="match status" value="1"/>
</dbReference>
<dbReference type="CDD" id="cd00086">
    <property type="entry name" value="homeodomain"/>
    <property type="match status" value="1"/>
</dbReference>
<evidence type="ECO:0000256" key="3">
    <source>
        <dbReference type="ARBA" id="ARBA00023155"/>
    </source>
</evidence>
<dbReference type="EMBL" id="KV906744">
    <property type="protein sequence ID" value="OON14288.1"/>
    <property type="molecule type" value="Genomic_DNA"/>
</dbReference>
<dbReference type="InterPro" id="IPR009057">
    <property type="entry name" value="Homeodomain-like_sf"/>
</dbReference>
<evidence type="ECO:0000256" key="6">
    <source>
        <dbReference type="SAM" id="MobiDB-lite"/>
    </source>
</evidence>